<evidence type="ECO:0000256" key="1">
    <source>
        <dbReference type="SAM" id="Phobius"/>
    </source>
</evidence>
<sequence length="205" mass="23886">MAFTSAVCFRLWNFSPTILIVVAAFLIVTSIFLYFPRTIRMSHIDDELEIEGQERVKYINLIFMLSKEVEKPKIITRKKPLLFRNSMKIFKRRTPGNGFLELFIKVFFRNGSFIFSYYQLLSVTLLAVFLLPSLWLKVPVFAGFIIMMSIWLSNIYDKVLLTHPFTKKYEGREAYLKAKHHAVMIFLIPAVLTAGVALLIVLFLF</sequence>
<feature type="transmembrane region" description="Helical" evidence="1">
    <location>
        <begin position="141"/>
        <end position="161"/>
    </location>
</feature>
<dbReference type="Pfam" id="PF05975">
    <property type="entry name" value="EcsB"/>
    <property type="match status" value="1"/>
</dbReference>
<dbReference type="GO" id="GO:0016020">
    <property type="term" value="C:membrane"/>
    <property type="evidence" value="ECO:0007669"/>
    <property type="project" value="InterPro"/>
</dbReference>
<keyword evidence="1" id="KW-0812">Transmembrane</keyword>
<gene>
    <name evidence="2" type="ORF">ELQ35_03010</name>
</gene>
<organism evidence="2 3">
    <name type="scientific">Peribacillus cavernae</name>
    <dbReference type="NCBI Taxonomy" id="1674310"/>
    <lineage>
        <taxon>Bacteria</taxon>
        <taxon>Bacillati</taxon>
        <taxon>Bacillota</taxon>
        <taxon>Bacilli</taxon>
        <taxon>Bacillales</taxon>
        <taxon>Bacillaceae</taxon>
        <taxon>Peribacillus</taxon>
    </lineage>
</organism>
<dbReference type="OrthoDB" id="2448479at2"/>
<feature type="transmembrane region" description="Helical" evidence="1">
    <location>
        <begin position="12"/>
        <end position="35"/>
    </location>
</feature>
<keyword evidence="1" id="KW-1133">Transmembrane helix</keyword>
<protein>
    <submittedName>
        <fullName evidence="2">Uncharacterized protein</fullName>
    </submittedName>
</protein>
<name>A0A433HUI4_9BACI</name>
<evidence type="ECO:0000313" key="3">
    <source>
        <dbReference type="Proteomes" id="UP000267430"/>
    </source>
</evidence>
<keyword evidence="1" id="KW-0472">Membrane</keyword>
<dbReference type="InterPro" id="IPR010288">
    <property type="entry name" value="EcsB_ABC"/>
</dbReference>
<evidence type="ECO:0000313" key="2">
    <source>
        <dbReference type="EMBL" id="RUQ31959.1"/>
    </source>
</evidence>
<dbReference type="EMBL" id="RYZZ01000004">
    <property type="protein sequence ID" value="RUQ31959.1"/>
    <property type="molecule type" value="Genomic_DNA"/>
</dbReference>
<feature type="transmembrane region" description="Helical" evidence="1">
    <location>
        <begin position="115"/>
        <end position="135"/>
    </location>
</feature>
<reference evidence="2 3" key="1">
    <citation type="submission" date="2018-12" db="EMBL/GenBank/DDBJ databases">
        <title>Bacillus chawlae sp. nov., Bacillus glennii sp. nov., and Bacillus saganii sp. nov. Isolated from the Vehicle Assembly Building at Kennedy Space Center where the Viking Spacecraft were Assembled.</title>
        <authorList>
            <person name="Seuylemezian A."/>
            <person name="Vaishampayan P."/>
        </authorList>
    </citation>
    <scope>NUCLEOTIDE SEQUENCE [LARGE SCALE GENOMIC DNA]</scope>
    <source>
        <strain evidence="2 3">L5</strain>
    </source>
</reference>
<accession>A0A433HUI4</accession>
<dbReference type="RefSeq" id="WP_126863359.1">
    <property type="nucleotide sequence ID" value="NZ_JAUSTX010000016.1"/>
</dbReference>
<comment type="caution">
    <text evidence="2">The sequence shown here is derived from an EMBL/GenBank/DDBJ whole genome shotgun (WGS) entry which is preliminary data.</text>
</comment>
<feature type="transmembrane region" description="Helical" evidence="1">
    <location>
        <begin position="182"/>
        <end position="204"/>
    </location>
</feature>
<dbReference type="AlphaFoldDB" id="A0A433HUI4"/>
<proteinExistence type="predicted"/>
<dbReference type="Proteomes" id="UP000267430">
    <property type="component" value="Unassembled WGS sequence"/>
</dbReference>
<keyword evidence="3" id="KW-1185">Reference proteome</keyword>